<dbReference type="Proteomes" id="UP000000593">
    <property type="component" value="Chromosome 1"/>
</dbReference>
<evidence type="ECO:0000313" key="2">
    <source>
        <dbReference type="Proteomes" id="UP000000593"/>
    </source>
</evidence>
<dbReference type="HOGENOM" id="CLU_2168619_0_0_6"/>
<evidence type="ECO:0000313" key="1">
    <source>
        <dbReference type="EMBL" id="CAG19584.1"/>
    </source>
</evidence>
<dbReference type="AlphaFoldDB" id="Q6LSZ2"/>
<name>Q6LSZ2_PHOPR</name>
<dbReference type="KEGG" id="ppr:PBPRA1173"/>
<reference evidence="2" key="1">
    <citation type="journal article" date="2005" name="Science">
        <title>Life at depth: Photobacterium profundum genome sequence and expression analysis.</title>
        <authorList>
            <person name="Vezzi A."/>
            <person name="Campanaro S."/>
            <person name="D'Angelo M."/>
            <person name="Simonato F."/>
            <person name="Vitulo N."/>
            <person name="Lauro F.M."/>
            <person name="Cestaro A."/>
            <person name="Malacrida G."/>
            <person name="Simionati B."/>
            <person name="Cannata N."/>
            <person name="Romualdi C."/>
            <person name="Bartlett D.H."/>
            <person name="Valle G."/>
        </authorList>
    </citation>
    <scope>NUCLEOTIDE SEQUENCE [LARGE SCALE GENOMIC DNA]</scope>
    <source>
        <strain evidence="2">ATCC BAA-1253 / SS9</strain>
    </source>
</reference>
<proteinExistence type="predicted"/>
<keyword evidence="2" id="KW-1185">Reference proteome</keyword>
<dbReference type="RefSeq" id="WP_011217915.1">
    <property type="nucleotide sequence ID" value="NC_006370.1"/>
</dbReference>
<sequence>MLRIDGKGNTHLVSERLDFIINTSVVASSKGQGGKGIDDIADLTVPVNVKGDWAKPTFALDLKELFKQNNELEEKAKKEIDRGLEKLLGDNAKDDNIKKAADKFLKGLFN</sequence>
<dbReference type="EMBL" id="CR378666">
    <property type="protein sequence ID" value="CAG19584.1"/>
    <property type="molecule type" value="Genomic_DNA"/>
</dbReference>
<protein>
    <submittedName>
        <fullName evidence="1">Hypothetical AsmA protein</fullName>
    </submittedName>
</protein>
<accession>Q6LSZ2</accession>
<dbReference type="eggNOG" id="COG2982">
    <property type="taxonomic scope" value="Bacteria"/>
</dbReference>
<dbReference type="STRING" id="298386.PBPRA1173"/>
<organism evidence="1 2">
    <name type="scientific">Photobacterium profundum (strain SS9)</name>
    <dbReference type="NCBI Taxonomy" id="298386"/>
    <lineage>
        <taxon>Bacteria</taxon>
        <taxon>Pseudomonadati</taxon>
        <taxon>Pseudomonadota</taxon>
        <taxon>Gammaproteobacteria</taxon>
        <taxon>Vibrionales</taxon>
        <taxon>Vibrionaceae</taxon>
        <taxon>Photobacterium</taxon>
    </lineage>
</organism>
<gene>
    <name evidence="1" type="primary">SO2566</name>
    <name evidence="1" type="ordered locus">PBPRA1173</name>
</gene>